<dbReference type="GO" id="GO:0036503">
    <property type="term" value="P:ERAD pathway"/>
    <property type="evidence" value="ECO:0007669"/>
    <property type="project" value="TreeGrafter"/>
</dbReference>
<dbReference type="InterPro" id="IPR016024">
    <property type="entry name" value="ARM-type_fold"/>
</dbReference>
<keyword evidence="4" id="KW-1185">Reference proteome</keyword>
<proteinExistence type="predicted"/>
<dbReference type="Pfam" id="PF13001">
    <property type="entry name" value="ECM29_N"/>
    <property type="match status" value="1"/>
</dbReference>
<dbReference type="PANTHER" id="PTHR23346">
    <property type="entry name" value="TRANSLATIONAL ACTIVATOR GCN1-RELATED"/>
    <property type="match status" value="1"/>
</dbReference>
<evidence type="ECO:0000256" key="1">
    <source>
        <dbReference type="ARBA" id="ARBA00022737"/>
    </source>
</evidence>
<dbReference type="InterPro" id="IPR024372">
    <property type="entry name" value="Ecm29_N"/>
</dbReference>
<dbReference type="PANTHER" id="PTHR23346:SF19">
    <property type="entry name" value="PROTEASOME ADAPTER AND SCAFFOLD PROTEIN ECM29"/>
    <property type="match status" value="1"/>
</dbReference>
<organism evidence="3 4">
    <name type="scientific">Ambrosiozyma monospora</name>
    <name type="common">Yeast</name>
    <name type="synonym">Endomycopsis monosporus</name>
    <dbReference type="NCBI Taxonomy" id="43982"/>
    <lineage>
        <taxon>Eukaryota</taxon>
        <taxon>Fungi</taxon>
        <taxon>Dikarya</taxon>
        <taxon>Ascomycota</taxon>
        <taxon>Saccharomycotina</taxon>
        <taxon>Pichiomycetes</taxon>
        <taxon>Pichiales</taxon>
        <taxon>Pichiaceae</taxon>
        <taxon>Ambrosiozyma</taxon>
    </lineage>
</organism>
<evidence type="ECO:0000313" key="3">
    <source>
        <dbReference type="EMBL" id="GMG27870.1"/>
    </source>
</evidence>
<sequence>MAEAEKALIEKVELRIALANNDTKFESALKVYLAPLLLKFASPHQQVRAQISKTVSYLITRINSAKNVKLPVDALINQVKNPTVPKDADPTTVQTYTLLFVSKGIPRLSQDEQRLLIPKIINGIGATSSLIGARLFSILCKLLVNFKFPIKSKADEKAYRDFLGLNKDGLGLATNDEDYLIEKFYKFMIMIPVQANEQGVIPKGISLPGLSKDDVAFFTHNAGVTFDSHTLTSYKRSILKFIEYGFNEEKSNIVLLVSSADSATEISELGTSILKRRSIDHEDPFIVDTLLSLFVGDLSHGRPPAKVQLQEKLMNFFTQSKRAALSSEVGKLSSIGLNSEFKKMKQTTVRFIKWVTTIMTDESLEFQDDLSVNMAAQLKASLQTEKVLDVTGNFNSYLLQRRYEYEALGLILRKSPKLDGLVYIEFLFDMLKSDIPELKITIQEALSGLTVLLDSLTDNQKTDLKVFLRDLIESESLETASHSEKEKSESCRFMAVKFINCCFPFNDAESRLLNIAVQSNAEKPDTIEEATRGLHPYWFALTQSSNTKSFKSTTEVFGMGSKNEILFPRFADVVKQLNVFKEKHIKIDTGKALKFILQCIVMEAVSGKNTVIVVDQEWEIRLDKALELDEKVSGLLTEELNRQTKDKDGDLEMMNFEEMSDSALDVFINLMLDHFIETMDVEIGKYLCKVISLLATDTIGKLVSRVSSLLELIPKVIPEEGCFYLAKILGVICAHPLYTDHELLKTVSLLLEKKETLPLGFIISRISISSKKSLISNELFNNVLTLLKSSLSSTSSRQSHFALDSFSQLAMCGCLTEFAEFSDKISEFRSDFTSILQPIVKKAGNERAITAWALLGFTASIKETSADVDDELNVFEKTLYETHTSKQPDCLFTAGEAFSILSTGWSSRLLQNKIEVQFKSSFNDLVSNLNKVDRVAPILNLVLKATKSSKPSLRRSGCIWLLSLLQYSGDSAIILGKLSEIQVAFTRFLADKDDLIQESASRGLSLVYEKGDRDLQDTLVHDLVLSFTDSNKTSSLVSGSIGEDTQLFDSGVMNTGVNTAGEGDSISTYKDVLNLASEVGDPSLVYKFMSLAKSSALWSSRKGIAFGLGTILDKNSIPLARFLEQ</sequence>
<accession>A0A9W7DJG1</accession>
<dbReference type="SUPFAM" id="SSF48371">
    <property type="entry name" value="ARM repeat"/>
    <property type="match status" value="1"/>
</dbReference>
<protein>
    <submittedName>
        <fullName evidence="3">Unnamed protein product</fullName>
    </submittedName>
</protein>
<dbReference type="GO" id="GO:0043248">
    <property type="term" value="P:proteasome assembly"/>
    <property type="evidence" value="ECO:0007669"/>
    <property type="project" value="InterPro"/>
</dbReference>
<dbReference type="EMBL" id="BSXU01001478">
    <property type="protein sequence ID" value="GMG27870.1"/>
    <property type="molecule type" value="Genomic_DNA"/>
</dbReference>
<name>A0A9W7DJG1_AMBMO</name>
<dbReference type="Gene3D" id="1.25.10.10">
    <property type="entry name" value="Leucine-rich Repeat Variant"/>
    <property type="match status" value="1"/>
</dbReference>
<dbReference type="GO" id="GO:0060090">
    <property type="term" value="F:molecular adaptor activity"/>
    <property type="evidence" value="ECO:0007669"/>
    <property type="project" value="InterPro"/>
</dbReference>
<comment type="caution">
    <text evidence="3">The sequence shown here is derived from an EMBL/GenBank/DDBJ whole genome shotgun (WGS) entry which is preliminary data.</text>
</comment>
<dbReference type="OrthoDB" id="16066at2759"/>
<gene>
    <name evidence="3" type="ORF">Amon01_000349700</name>
</gene>
<keyword evidence="1" id="KW-0677">Repeat</keyword>
<dbReference type="AlphaFoldDB" id="A0A9W7DJG1"/>
<dbReference type="Proteomes" id="UP001165063">
    <property type="component" value="Unassembled WGS sequence"/>
</dbReference>
<reference evidence="3" key="1">
    <citation type="submission" date="2023-04" db="EMBL/GenBank/DDBJ databases">
        <title>Ambrosiozyma monospora NBRC 1965.</title>
        <authorList>
            <person name="Ichikawa N."/>
            <person name="Sato H."/>
            <person name="Tonouchi N."/>
        </authorList>
    </citation>
    <scope>NUCLEOTIDE SEQUENCE</scope>
    <source>
        <strain evidence="3">NBRC 1965</strain>
    </source>
</reference>
<evidence type="ECO:0000259" key="2">
    <source>
        <dbReference type="Pfam" id="PF13001"/>
    </source>
</evidence>
<feature type="domain" description="Proteasome component Ecm29 N-terminal" evidence="2">
    <location>
        <begin position="9"/>
        <end position="515"/>
    </location>
</feature>
<evidence type="ECO:0000313" key="4">
    <source>
        <dbReference type="Proteomes" id="UP001165063"/>
    </source>
</evidence>
<dbReference type="InterPro" id="IPR011989">
    <property type="entry name" value="ARM-like"/>
</dbReference>
<dbReference type="GO" id="GO:0005634">
    <property type="term" value="C:nucleus"/>
    <property type="evidence" value="ECO:0007669"/>
    <property type="project" value="TreeGrafter"/>
</dbReference>
<dbReference type="GO" id="GO:0005737">
    <property type="term" value="C:cytoplasm"/>
    <property type="evidence" value="ECO:0007669"/>
    <property type="project" value="TreeGrafter"/>
</dbReference>